<evidence type="ECO:0000313" key="2">
    <source>
        <dbReference type="EMBL" id="KAF4314287.1"/>
    </source>
</evidence>
<dbReference type="EMBL" id="WWBZ02000001">
    <property type="protein sequence ID" value="KAF4314287.1"/>
    <property type="molecule type" value="Genomic_DNA"/>
</dbReference>
<evidence type="ECO:0000256" key="1">
    <source>
        <dbReference type="SAM" id="SignalP"/>
    </source>
</evidence>
<feature type="signal peptide" evidence="1">
    <location>
        <begin position="1"/>
        <end position="17"/>
    </location>
</feature>
<protein>
    <submittedName>
        <fullName evidence="2">Uncharacterized protein</fullName>
    </submittedName>
</protein>
<organism evidence="2 3">
    <name type="scientific">Botryosphaeria dothidea</name>
    <dbReference type="NCBI Taxonomy" id="55169"/>
    <lineage>
        <taxon>Eukaryota</taxon>
        <taxon>Fungi</taxon>
        <taxon>Dikarya</taxon>
        <taxon>Ascomycota</taxon>
        <taxon>Pezizomycotina</taxon>
        <taxon>Dothideomycetes</taxon>
        <taxon>Dothideomycetes incertae sedis</taxon>
        <taxon>Botryosphaeriales</taxon>
        <taxon>Botryosphaeriaceae</taxon>
        <taxon>Botryosphaeria</taxon>
    </lineage>
</organism>
<comment type="caution">
    <text evidence="2">The sequence shown here is derived from an EMBL/GenBank/DDBJ whole genome shotgun (WGS) entry which is preliminary data.</text>
</comment>
<accession>A0A8H4J9Q1</accession>
<dbReference type="OrthoDB" id="1733656at2759"/>
<evidence type="ECO:0000313" key="3">
    <source>
        <dbReference type="Proteomes" id="UP000572817"/>
    </source>
</evidence>
<dbReference type="Proteomes" id="UP000572817">
    <property type="component" value="Unassembled WGS sequence"/>
</dbReference>
<reference evidence="2" key="1">
    <citation type="submission" date="2020-04" db="EMBL/GenBank/DDBJ databases">
        <title>Genome Assembly and Annotation of Botryosphaeria dothidea sdau 11-99, a Latent Pathogen of Apple Fruit Ring Rot in China.</title>
        <authorList>
            <person name="Yu C."/>
            <person name="Diao Y."/>
            <person name="Lu Q."/>
            <person name="Zhao J."/>
            <person name="Cui S."/>
            <person name="Peng C."/>
            <person name="He B."/>
            <person name="Liu H."/>
        </authorList>
    </citation>
    <scope>NUCLEOTIDE SEQUENCE [LARGE SCALE GENOMIC DNA]</scope>
    <source>
        <strain evidence="2">Sdau11-99</strain>
    </source>
</reference>
<proteinExistence type="predicted"/>
<sequence>MRFSKALLVALPALALAEEQVPLAEKVKGWFNKAQDYVSTAIPAVQSPIDAGASKVVQKTVANLTLENWREIVTPSASAASQGPEEWLIYLTGGNKTCFGMCGNTTEAWNKSVPLLAASPKSPHLGQVDCEAEPILCNSWAAGPPSILHVLVPAPLADQSKPATTVRFINLNRVNTTAADIAKIHIEETYKNTEPYEGIFHPFDGPLQQYGLAVPVAYVIWGFSKMPSWLPMIAISMLSRTFVRRAAPTPGGARPAAAPAAAQ</sequence>
<dbReference type="AlphaFoldDB" id="A0A8H4J9Q1"/>
<keyword evidence="1" id="KW-0732">Signal</keyword>
<name>A0A8H4J9Q1_9PEZI</name>
<keyword evidence="3" id="KW-1185">Reference proteome</keyword>
<gene>
    <name evidence="2" type="ORF">GTA08_BOTSDO00722</name>
</gene>
<feature type="chain" id="PRO_5034242581" evidence="1">
    <location>
        <begin position="18"/>
        <end position="263"/>
    </location>
</feature>